<keyword evidence="3 5" id="KW-0547">Nucleotide-binding</keyword>
<evidence type="ECO:0000256" key="2">
    <source>
        <dbReference type="ARBA" id="ARBA00022598"/>
    </source>
</evidence>
<dbReference type="Pfam" id="PF01137">
    <property type="entry name" value="RTC"/>
    <property type="match status" value="1"/>
</dbReference>
<comment type="similarity">
    <text evidence="1 5">Belongs to the RNA 3'-terminal cyclase family. Type 1 subfamily.</text>
</comment>
<dbReference type="GO" id="GO:0005737">
    <property type="term" value="C:cytoplasm"/>
    <property type="evidence" value="ECO:0007669"/>
    <property type="project" value="UniProtKB-SubCell"/>
</dbReference>
<evidence type="ECO:0000256" key="4">
    <source>
        <dbReference type="ARBA" id="ARBA00024481"/>
    </source>
</evidence>
<comment type="function">
    <text evidence="5">Catalyzes the conversion of 3'-phosphate to a 2',3'-cyclic phosphodiester at the end of RNA. The mechanism of action of the enzyme occurs in 3 steps: (A) adenylation of the enzyme by ATP; (B) transfer of adenylate to an RNA-N3'P to produce RNA-N3'PP5'A; (C) and attack of the adjacent 2'-hydroxyl on the 3'-phosphorus in the diester linkage to produce the cyclic end product. The biological role of this enzyme is unknown but it is likely to function in some aspects of cellular RNA processing.</text>
</comment>
<evidence type="ECO:0000259" key="8">
    <source>
        <dbReference type="Pfam" id="PF05189"/>
    </source>
</evidence>
<dbReference type="GO" id="GO:0006396">
    <property type="term" value="P:RNA processing"/>
    <property type="evidence" value="ECO:0007669"/>
    <property type="project" value="UniProtKB-UniRule"/>
</dbReference>
<keyword evidence="10" id="KW-1185">Reference proteome</keyword>
<sequence length="346" mass="36641">MIEIDGSEGEGGGQMLRTAISLSCITGKPFRIFHIRAGREKPGLKRQHQVAVQAAARLCGAEVVGDGLGSTDLTFAPGPVVPGDYSFDIGTAGSTTMVLQTLIPPLLFASGPSRLYLFGGTHVPFSPSWEFLAEVYLPTLEGLGINVAAQMDRVGFYPKGGGKVRAAVRPLQELKPLVVAKRGELVRITGYSAVANLSRSIAERQAAAAVALLRDKLGTKTPIRIEVREIPSYSPGTFIFLKAEYRSAVAGFSALGVRGKPAETVGSEAAAELLTHHGSSMPVDPRLADQLVLFLAQAAGPSAFGTSRVSNHLETNLTVAQHFLEFEASVSGKKDEPGLVRIVPKK</sequence>
<dbReference type="AlphaFoldDB" id="A0A8J7SDK7"/>
<feature type="active site" description="Tele-AMP-histidine intermediate" evidence="5">
    <location>
        <position position="312"/>
    </location>
</feature>
<comment type="caution">
    <text evidence="9">The sequence shown here is derived from an EMBL/GenBank/DDBJ whole genome shotgun (WGS) entry which is preliminary data.</text>
</comment>
<comment type="catalytic activity">
    <reaction evidence="4 5">
        <text>a 3'-end 3'-phospho-ribonucleotide-RNA + ATP = a 3'-end 2',3'-cyclophospho-ribonucleotide-RNA + AMP + diphosphate</text>
        <dbReference type="Rhea" id="RHEA:23976"/>
        <dbReference type="Rhea" id="RHEA-COMP:10463"/>
        <dbReference type="Rhea" id="RHEA-COMP:10464"/>
        <dbReference type="ChEBI" id="CHEBI:30616"/>
        <dbReference type="ChEBI" id="CHEBI:33019"/>
        <dbReference type="ChEBI" id="CHEBI:83062"/>
        <dbReference type="ChEBI" id="CHEBI:83064"/>
        <dbReference type="ChEBI" id="CHEBI:456215"/>
        <dbReference type="EC" id="6.5.1.4"/>
    </reaction>
</comment>
<evidence type="ECO:0000313" key="9">
    <source>
        <dbReference type="EMBL" id="MBJ6727874.1"/>
    </source>
</evidence>
<dbReference type="InterPro" id="IPR017770">
    <property type="entry name" value="RNA3'_term_phos_cyc_type_1"/>
</dbReference>
<dbReference type="InterPro" id="IPR013792">
    <property type="entry name" value="RNA3'P_cycl/enolpyr_Trfase_a/b"/>
</dbReference>
<dbReference type="InterPro" id="IPR013791">
    <property type="entry name" value="RNA3'-term_phos_cycl_insert"/>
</dbReference>
<dbReference type="InterPro" id="IPR023797">
    <property type="entry name" value="RNA3'_phos_cyclase_dom"/>
</dbReference>
<dbReference type="InterPro" id="IPR037136">
    <property type="entry name" value="RNA3'_phos_cyclase_dom_sf"/>
</dbReference>
<dbReference type="RefSeq" id="WP_199387014.1">
    <property type="nucleotide sequence ID" value="NZ_JAEMHM010000031.1"/>
</dbReference>
<name>A0A8J7SDK7_9BACT</name>
<dbReference type="Gene3D" id="3.65.10.20">
    <property type="entry name" value="RNA 3'-terminal phosphate cyclase domain"/>
    <property type="match status" value="1"/>
</dbReference>
<dbReference type="NCBIfam" id="NF003246">
    <property type="entry name" value="PRK04204.1-2"/>
    <property type="match status" value="1"/>
</dbReference>
<feature type="binding site" evidence="5">
    <location>
        <position position="100"/>
    </location>
    <ligand>
        <name>ATP</name>
        <dbReference type="ChEBI" id="CHEBI:30616"/>
    </ligand>
</feature>
<proteinExistence type="inferred from homology"/>
<dbReference type="SUPFAM" id="SSF52913">
    <property type="entry name" value="RNA 3'-terminal phosphate cyclase, RPTC, insert domain"/>
    <property type="match status" value="1"/>
</dbReference>
<dbReference type="PANTHER" id="PTHR11096:SF0">
    <property type="entry name" value="RNA 3'-TERMINAL PHOSPHATE CYCLASE"/>
    <property type="match status" value="1"/>
</dbReference>
<evidence type="ECO:0000313" key="10">
    <source>
        <dbReference type="Proteomes" id="UP000636888"/>
    </source>
</evidence>
<evidence type="ECO:0000259" key="7">
    <source>
        <dbReference type="Pfam" id="PF01137"/>
    </source>
</evidence>
<gene>
    <name evidence="5 9" type="primary">rtcA</name>
    <name evidence="9" type="ORF">JFN93_24455</name>
</gene>
<dbReference type="Gene3D" id="3.30.360.20">
    <property type="entry name" value="RNA 3'-terminal phosphate cyclase, insert domain"/>
    <property type="match status" value="1"/>
</dbReference>
<feature type="domain" description="RNA 3'-terminal phosphate cyclase insert" evidence="8">
    <location>
        <begin position="181"/>
        <end position="276"/>
    </location>
</feature>
<dbReference type="PIRSF" id="PIRSF005378">
    <property type="entry name" value="RNA3'_term_phos_cycl_euk"/>
    <property type="match status" value="1"/>
</dbReference>
<dbReference type="GO" id="GO:0003963">
    <property type="term" value="F:RNA-3'-phosphate cyclase activity"/>
    <property type="evidence" value="ECO:0007669"/>
    <property type="project" value="UniProtKB-UniRule"/>
</dbReference>
<keyword evidence="5" id="KW-0963">Cytoplasm</keyword>
<dbReference type="EC" id="6.5.1.4" evidence="5 6"/>
<dbReference type="NCBIfam" id="TIGR03399">
    <property type="entry name" value="RNA_3prim_cycl"/>
    <property type="match status" value="1"/>
</dbReference>
<dbReference type="GO" id="GO:0005524">
    <property type="term" value="F:ATP binding"/>
    <property type="evidence" value="ECO:0007669"/>
    <property type="project" value="UniProtKB-KW"/>
</dbReference>
<comment type="subcellular location">
    <subcellularLocation>
        <location evidence="5">Cytoplasm</location>
    </subcellularLocation>
</comment>
<dbReference type="HAMAP" id="MF_00200">
    <property type="entry name" value="RTC"/>
    <property type="match status" value="1"/>
</dbReference>
<feature type="domain" description="RNA 3'-terminal phosphate cyclase" evidence="7">
    <location>
        <begin position="9"/>
        <end position="329"/>
    </location>
</feature>
<organism evidence="9 10">
    <name type="scientific">Geomesophilobacter sediminis</name>
    <dbReference type="NCBI Taxonomy" id="2798584"/>
    <lineage>
        <taxon>Bacteria</taxon>
        <taxon>Pseudomonadati</taxon>
        <taxon>Thermodesulfobacteriota</taxon>
        <taxon>Desulfuromonadia</taxon>
        <taxon>Geobacterales</taxon>
        <taxon>Geobacteraceae</taxon>
        <taxon>Geomesophilobacter</taxon>
    </lineage>
</organism>
<dbReference type="SUPFAM" id="SSF55205">
    <property type="entry name" value="EPT/RTPC-like"/>
    <property type="match status" value="1"/>
</dbReference>
<protein>
    <recommendedName>
        <fullName evidence="5 6">RNA 3'-terminal phosphate cyclase</fullName>
        <shortName evidence="5">RNA cyclase</shortName>
        <shortName evidence="5">RNA-3'-phosphate cyclase</shortName>
        <ecNumber evidence="5 6">6.5.1.4</ecNumber>
    </recommendedName>
</protein>
<evidence type="ECO:0000256" key="1">
    <source>
        <dbReference type="ARBA" id="ARBA00009206"/>
    </source>
</evidence>
<evidence type="ECO:0000256" key="5">
    <source>
        <dbReference type="HAMAP-Rule" id="MF_00200"/>
    </source>
</evidence>
<dbReference type="EMBL" id="JAEMHM010000031">
    <property type="protein sequence ID" value="MBJ6727874.1"/>
    <property type="molecule type" value="Genomic_DNA"/>
</dbReference>
<comment type="caution">
    <text evidence="5">Lacks conserved residue(s) required for the propagation of feature annotation.</text>
</comment>
<evidence type="ECO:0000256" key="6">
    <source>
        <dbReference type="NCBIfam" id="TIGR03399"/>
    </source>
</evidence>
<dbReference type="PANTHER" id="PTHR11096">
    <property type="entry name" value="RNA 3' TERMINAL PHOSPHATE CYCLASE"/>
    <property type="match status" value="1"/>
</dbReference>
<accession>A0A8J7SDK7</accession>
<reference evidence="9" key="1">
    <citation type="submission" date="2020-12" db="EMBL/GenBank/DDBJ databases">
        <title>Geomonas sp. Red875, isolated from river sediment.</title>
        <authorList>
            <person name="Xu Z."/>
            <person name="Zhang Z."/>
            <person name="Masuda Y."/>
            <person name="Itoh H."/>
            <person name="Senoo K."/>
        </authorList>
    </citation>
    <scope>NUCLEOTIDE SEQUENCE</scope>
    <source>
        <strain evidence="9">Red875</strain>
    </source>
</reference>
<keyword evidence="2 5" id="KW-0436">Ligase</keyword>
<dbReference type="InterPro" id="IPR036553">
    <property type="entry name" value="RPTC_insert"/>
</dbReference>
<dbReference type="Proteomes" id="UP000636888">
    <property type="component" value="Unassembled WGS sequence"/>
</dbReference>
<dbReference type="Pfam" id="PF05189">
    <property type="entry name" value="RTC_insert"/>
    <property type="match status" value="1"/>
</dbReference>
<dbReference type="InterPro" id="IPR000228">
    <property type="entry name" value="RNA3'_term_phos_cyc"/>
</dbReference>
<evidence type="ECO:0000256" key="3">
    <source>
        <dbReference type="ARBA" id="ARBA00022741"/>
    </source>
</evidence>
<keyword evidence="5" id="KW-0067">ATP-binding</keyword>